<name>A0A1V9XNG0_9ACAR</name>
<proteinExistence type="predicted"/>
<evidence type="ECO:0000313" key="1">
    <source>
        <dbReference type="EMBL" id="OQR74898.1"/>
    </source>
</evidence>
<accession>A0A1V9XNG0</accession>
<comment type="caution">
    <text evidence="1">The sequence shown here is derived from an EMBL/GenBank/DDBJ whole genome shotgun (WGS) entry which is preliminary data.</text>
</comment>
<keyword evidence="2" id="KW-1185">Reference proteome</keyword>
<organism evidence="1 2">
    <name type="scientific">Tropilaelaps mercedesae</name>
    <dbReference type="NCBI Taxonomy" id="418985"/>
    <lineage>
        <taxon>Eukaryota</taxon>
        <taxon>Metazoa</taxon>
        <taxon>Ecdysozoa</taxon>
        <taxon>Arthropoda</taxon>
        <taxon>Chelicerata</taxon>
        <taxon>Arachnida</taxon>
        <taxon>Acari</taxon>
        <taxon>Parasitiformes</taxon>
        <taxon>Mesostigmata</taxon>
        <taxon>Gamasina</taxon>
        <taxon>Dermanyssoidea</taxon>
        <taxon>Laelapidae</taxon>
        <taxon>Tropilaelaps</taxon>
    </lineage>
</organism>
<dbReference type="InParanoid" id="A0A1V9XNG0"/>
<sequence>MRDALSTIHLHATLETTVETAVMSVTIWHGEISTRLYRFVIGVKPDVPGILYR</sequence>
<protein>
    <submittedName>
        <fullName evidence="1">Uncharacterized protein</fullName>
    </submittedName>
</protein>
<dbReference type="EMBL" id="MNPL01007188">
    <property type="protein sequence ID" value="OQR74898.1"/>
    <property type="molecule type" value="Genomic_DNA"/>
</dbReference>
<reference evidence="1 2" key="1">
    <citation type="journal article" date="2017" name="Gigascience">
        <title>Draft genome of the honey bee ectoparasitic mite, Tropilaelaps mercedesae, is shaped by the parasitic life history.</title>
        <authorList>
            <person name="Dong X."/>
            <person name="Armstrong S.D."/>
            <person name="Xia D."/>
            <person name="Makepeace B.L."/>
            <person name="Darby A.C."/>
            <person name="Kadowaki T."/>
        </authorList>
    </citation>
    <scope>NUCLEOTIDE SEQUENCE [LARGE SCALE GENOMIC DNA]</scope>
    <source>
        <strain evidence="1">Wuxi-XJTLU</strain>
    </source>
</reference>
<dbReference type="AlphaFoldDB" id="A0A1V9XNG0"/>
<evidence type="ECO:0000313" key="2">
    <source>
        <dbReference type="Proteomes" id="UP000192247"/>
    </source>
</evidence>
<gene>
    <name evidence="1" type="ORF">BIW11_03340</name>
</gene>
<dbReference type="Proteomes" id="UP000192247">
    <property type="component" value="Unassembled WGS sequence"/>
</dbReference>